<keyword evidence="1" id="KW-1133">Transmembrane helix</keyword>
<name>A0A2T9YR61_9FUNG</name>
<feature type="non-terminal residue" evidence="2">
    <location>
        <position position="268"/>
    </location>
</feature>
<keyword evidence="1" id="KW-0812">Transmembrane</keyword>
<dbReference type="EMBL" id="MBFS01002604">
    <property type="protein sequence ID" value="PVU94796.1"/>
    <property type="molecule type" value="Genomic_DNA"/>
</dbReference>
<keyword evidence="3" id="KW-1185">Reference proteome</keyword>
<protein>
    <submittedName>
        <fullName evidence="2">Uncharacterized protein</fullName>
    </submittedName>
</protein>
<feature type="transmembrane region" description="Helical" evidence="1">
    <location>
        <begin position="7"/>
        <end position="25"/>
    </location>
</feature>
<gene>
    <name evidence="2" type="ORF">BB560_005913</name>
</gene>
<dbReference type="AlphaFoldDB" id="A0A2T9YR61"/>
<proteinExistence type="predicted"/>
<evidence type="ECO:0000313" key="2">
    <source>
        <dbReference type="EMBL" id="PVU94796.1"/>
    </source>
</evidence>
<accession>A0A2T9YR61</accession>
<dbReference type="Proteomes" id="UP000245609">
    <property type="component" value="Unassembled WGS sequence"/>
</dbReference>
<evidence type="ECO:0000313" key="3">
    <source>
        <dbReference type="Proteomes" id="UP000245609"/>
    </source>
</evidence>
<evidence type="ECO:0000256" key="1">
    <source>
        <dbReference type="SAM" id="Phobius"/>
    </source>
</evidence>
<organism evidence="2 3">
    <name type="scientific">Smittium megazygosporum</name>
    <dbReference type="NCBI Taxonomy" id="133381"/>
    <lineage>
        <taxon>Eukaryota</taxon>
        <taxon>Fungi</taxon>
        <taxon>Fungi incertae sedis</taxon>
        <taxon>Zoopagomycota</taxon>
        <taxon>Kickxellomycotina</taxon>
        <taxon>Harpellomycetes</taxon>
        <taxon>Harpellales</taxon>
        <taxon>Legeriomycetaceae</taxon>
        <taxon>Smittium</taxon>
    </lineage>
</organism>
<reference evidence="2 3" key="1">
    <citation type="journal article" date="2018" name="MBio">
        <title>Comparative Genomics Reveals the Core Gene Toolbox for the Fungus-Insect Symbiosis.</title>
        <authorList>
            <person name="Wang Y."/>
            <person name="Stata M."/>
            <person name="Wang W."/>
            <person name="Stajich J.E."/>
            <person name="White M.M."/>
            <person name="Moncalvo J.M."/>
        </authorList>
    </citation>
    <scope>NUCLEOTIDE SEQUENCE [LARGE SCALE GENOMIC DNA]</scope>
    <source>
        <strain evidence="2 3">SC-DP-2</strain>
    </source>
</reference>
<keyword evidence="1" id="KW-0472">Membrane</keyword>
<dbReference type="STRING" id="133381.A0A2T9YR61"/>
<comment type="caution">
    <text evidence="2">The sequence shown here is derived from an EMBL/GenBank/DDBJ whole genome shotgun (WGS) entry which is preliminary data.</text>
</comment>
<sequence length="268" mass="29451">MKFQKSIIVLSSIMLLYLSIVINAWDLFQINNAAYDFFGKLRTPENTTKNNKEKSIKRDLYRKDEALNEQYDTNSNTIYNQESLQNQDLDPDGVYINDSSCSTSTEGCEGTPSDVVPDYSDTAFVLSNETQATECDTTVDVLSSIVLSTECDTTVDVLSTVTEATECDTTVDVLSITTQTTECDTTVDVFSITTQTTECDTTVDVLSITTETTECDTTVDVLSTVIQTTECDTTVDVLSITTQTTECDTTVDVLSTITQTTECDTTVD</sequence>